<dbReference type="CDD" id="cd00118">
    <property type="entry name" value="LysM"/>
    <property type="match status" value="2"/>
</dbReference>
<proteinExistence type="predicted"/>
<keyword evidence="2" id="KW-0812">Transmembrane</keyword>
<dbReference type="Gene3D" id="1.25.40.10">
    <property type="entry name" value="Tetratricopeptide repeat domain"/>
    <property type="match status" value="1"/>
</dbReference>
<evidence type="ECO:0000256" key="1">
    <source>
        <dbReference type="SAM" id="MobiDB-lite"/>
    </source>
</evidence>
<keyword evidence="2" id="KW-1133">Transmembrane helix</keyword>
<reference evidence="4 5" key="1">
    <citation type="submission" date="2020-04" db="EMBL/GenBank/DDBJ databases">
        <title>Sequencing and Assembly of C. fimi.</title>
        <authorList>
            <person name="Ramsey A.R."/>
        </authorList>
    </citation>
    <scope>NUCLEOTIDE SEQUENCE [LARGE SCALE GENOMIC DNA]</scope>
    <source>
        <strain evidence="4 5">SB</strain>
    </source>
</reference>
<feature type="transmembrane region" description="Helical" evidence="2">
    <location>
        <begin position="71"/>
        <end position="97"/>
    </location>
</feature>
<protein>
    <submittedName>
        <fullName evidence="4">LysM peptidoglycan-binding domain-containing protein</fullName>
    </submittedName>
</protein>
<feature type="domain" description="LysM" evidence="3">
    <location>
        <begin position="277"/>
        <end position="333"/>
    </location>
</feature>
<dbReference type="RefSeq" id="WP_169323349.1">
    <property type="nucleotide sequence ID" value="NZ_JABCJJ010000003.1"/>
</dbReference>
<feature type="transmembrane region" description="Helical" evidence="2">
    <location>
        <begin position="118"/>
        <end position="137"/>
    </location>
</feature>
<dbReference type="SUPFAM" id="SSF48452">
    <property type="entry name" value="TPR-like"/>
    <property type="match status" value="1"/>
</dbReference>
<accession>A0A7Y0LWQ0</accession>
<name>A0A7Y0LWQ0_CELFI</name>
<gene>
    <name evidence="4" type="ORF">HIR71_03135</name>
</gene>
<dbReference type="PANTHER" id="PTHR34700:SF3">
    <property type="entry name" value="PHAGE-LIKE ELEMENT PBSX PROTEIN XKDQ"/>
    <property type="match status" value="1"/>
</dbReference>
<dbReference type="SMART" id="SM01043">
    <property type="entry name" value="BTAD"/>
    <property type="match status" value="1"/>
</dbReference>
<comment type="caution">
    <text evidence="4">The sequence shown here is derived from an EMBL/GenBank/DDBJ whole genome shotgun (WGS) entry which is preliminary data.</text>
</comment>
<dbReference type="Pfam" id="PF01476">
    <property type="entry name" value="LysM"/>
    <property type="match status" value="2"/>
</dbReference>
<feature type="domain" description="LysM" evidence="3">
    <location>
        <begin position="199"/>
        <end position="255"/>
    </location>
</feature>
<evidence type="ECO:0000256" key="2">
    <source>
        <dbReference type="SAM" id="Phobius"/>
    </source>
</evidence>
<sequence>MTPTHPRTVAPSAPARARLARVLEAVGATVALLAFTVGIPLVLRVVAPIAWPETWPTWDQVRTAVMRPDDGTLLLHTMALVAWAGWAWFTLAVLLELAGALRRTPMPSIPLLGWTRGAARSLLATAGVLLTTASPLIGSTAAPTQAAIELVLPEQPRLEPNPAAVASARVTDAVAIADRYTPPQPPPTPAPAAPVDRHPVITVQHGDTLWGLAERHLGAGHRFTEILDLNLHRPQPDGRALTDEHWLYPGWQLRLPPDAGALTPPAVREPNGQDVPATHTVVPGDTLWEIAQEHLGDGARYPEIFHANAGRAQPDGDTLTDPDLIRPGWQITIPAATTHLPATPVDPSAPVVPTPPAPAASAPEQTEPRGSAGSVGPRTAEPAPVDQRPDARADDAAPSEDSRQDEPAVADGDEAPSVGTLVLGLTALTAVGIVGELARRRARQRRLRRPGERIALPAQASPAANAEHTLRQAPVPLTPAGLRAGLLRLAATCRTQERPLPRVAVVLISDDAIDLILTADDADAVAPFEPTGTRHWHAPLDSFTTIYDHPGDIVTGPHPYPALVSIGVTGHQLVLVNLEAAGTFAINGPDPVAADVMRALACELATTNPSVGLEIVLGPEYANLAEACPSVSIQHVPSTGDLQVRLHTAQHDDAHVLQHADVADALHARTATTAADTWTPTVFLAPDIDEDVAPWAGHALVTTARPSTWRLDVATDGTGRLEPLGLNVEAQGLNPDDYAALIDALRRATIEPEREPPDAPPDTGTDVEAIRATLPSRPTRAVDPHVASLTTTEPRDDEPPDTPAPRVLVLGPVKIEGIPDRGTQNRIRRHTELITYLALTPGATSADVENVLGNGRRIEAARRNQDVSRARSWLGTAPDGSPYLMKLTDHDTYRLDPRVRTDWDDFLTLTGRGLNPDNIDPVALREALRLVRGRPFAGVPYNAYTWAEMLINDMTAQIVDVAHVLARIELDRGDHRAARTAISTGLAIDPCNEQIFRDAIEAAHRAGDTAEVHRLADALRARIDEIDPGCDLEDETLDLLRAVLL</sequence>
<dbReference type="Gene3D" id="3.10.350.10">
    <property type="entry name" value="LysM domain"/>
    <property type="match status" value="2"/>
</dbReference>
<dbReference type="PANTHER" id="PTHR34700">
    <property type="entry name" value="POTASSIUM BINDING PROTEIN KBP"/>
    <property type="match status" value="1"/>
</dbReference>
<dbReference type="InterPro" id="IPR036779">
    <property type="entry name" value="LysM_dom_sf"/>
</dbReference>
<keyword evidence="5" id="KW-1185">Reference proteome</keyword>
<feature type="region of interest" description="Disordered" evidence="1">
    <location>
        <begin position="773"/>
        <end position="807"/>
    </location>
</feature>
<dbReference type="PROSITE" id="PS51782">
    <property type="entry name" value="LYSM"/>
    <property type="match status" value="2"/>
</dbReference>
<dbReference type="AlphaFoldDB" id="A0A7Y0LWQ0"/>
<dbReference type="InterPro" id="IPR005158">
    <property type="entry name" value="BTAD"/>
</dbReference>
<evidence type="ECO:0000313" key="4">
    <source>
        <dbReference type="EMBL" id="NMR19219.1"/>
    </source>
</evidence>
<dbReference type="Pfam" id="PF03704">
    <property type="entry name" value="BTAD"/>
    <property type="match status" value="1"/>
</dbReference>
<dbReference type="SMART" id="SM00257">
    <property type="entry name" value="LysM"/>
    <property type="match status" value="2"/>
</dbReference>
<dbReference type="InterPro" id="IPR018392">
    <property type="entry name" value="LysM"/>
</dbReference>
<feature type="compositionally biased region" description="Basic and acidic residues" evidence="1">
    <location>
        <begin position="387"/>
        <end position="406"/>
    </location>
</feature>
<keyword evidence="2" id="KW-0472">Membrane</keyword>
<dbReference type="Proteomes" id="UP000562124">
    <property type="component" value="Unassembled WGS sequence"/>
</dbReference>
<evidence type="ECO:0000313" key="5">
    <source>
        <dbReference type="Proteomes" id="UP000562124"/>
    </source>
</evidence>
<evidence type="ECO:0000259" key="3">
    <source>
        <dbReference type="PROSITE" id="PS51782"/>
    </source>
</evidence>
<feature type="transmembrane region" description="Helical" evidence="2">
    <location>
        <begin position="25"/>
        <end position="51"/>
    </location>
</feature>
<dbReference type="InterPro" id="IPR011990">
    <property type="entry name" value="TPR-like_helical_dom_sf"/>
</dbReference>
<dbReference type="InterPro" id="IPR052196">
    <property type="entry name" value="Bact_Kbp"/>
</dbReference>
<dbReference type="EMBL" id="JABCJJ010000003">
    <property type="protein sequence ID" value="NMR19219.1"/>
    <property type="molecule type" value="Genomic_DNA"/>
</dbReference>
<organism evidence="4 5">
    <name type="scientific">Cellulomonas fimi</name>
    <dbReference type="NCBI Taxonomy" id="1708"/>
    <lineage>
        <taxon>Bacteria</taxon>
        <taxon>Bacillati</taxon>
        <taxon>Actinomycetota</taxon>
        <taxon>Actinomycetes</taxon>
        <taxon>Micrococcales</taxon>
        <taxon>Cellulomonadaceae</taxon>
        <taxon>Cellulomonas</taxon>
    </lineage>
</organism>
<feature type="region of interest" description="Disordered" evidence="1">
    <location>
        <begin position="339"/>
        <end position="415"/>
    </location>
</feature>